<dbReference type="PANTHER" id="PTHR22899">
    <property type="entry name" value="CYCLIN-RELATED F-BOX FAMILY"/>
    <property type="match status" value="1"/>
</dbReference>
<dbReference type="Bgee" id="WBGene00013230">
    <property type="expression patterns" value="Expressed in embryo and 2 other cell types or tissues"/>
</dbReference>
<dbReference type="PaxDb" id="6239-Y56A3A.10"/>
<dbReference type="FunCoup" id="Q9U219">
    <property type="interactions" value="876"/>
</dbReference>
<dbReference type="InParanoid" id="Q9U219"/>
<dbReference type="Pfam" id="PF07735">
    <property type="entry name" value="FBA_2"/>
    <property type="match status" value="1"/>
</dbReference>
<dbReference type="UCSC" id="Y56A3A.10">
    <property type="organism name" value="c. elegans"/>
</dbReference>
<dbReference type="HOGENOM" id="CLU_028840_1_4_1"/>
<dbReference type="EMBL" id="BX284603">
    <property type="protein sequence ID" value="CAB60522.1"/>
    <property type="molecule type" value="Genomic_DNA"/>
</dbReference>
<dbReference type="KEGG" id="cel:CELE_Y56A3A.10"/>
<evidence type="ECO:0000259" key="2">
    <source>
        <dbReference type="Pfam" id="PF07735"/>
    </source>
</evidence>
<evidence type="ECO:0000313" key="4">
    <source>
        <dbReference type="Proteomes" id="UP000001940"/>
    </source>
</evidence>
<accession>Q9U219</accession>
<gene>
    <name evidence="3 5" type="primary">fbxb-22</name>
    <name evidence="3" type="ORF">CELE_Y56A3A.10</name>
    <name evidence="5" type="ORF">Y56A3A.10</name>
</gene>
<evidence type="ECO:0000313" key="5">
    <source>
        <dbReference type="WormBase" id="Y56A3A.10"/>
    </source>
</evidence>
<dbReference type="CTD" id="190327"/>
<protein>
    <submittedName>
        <fullName evidence="3">F-box associated domain-containing protein</fullName>
    </submittedName>
</protein>
<dbReference type="OMA" id="CIHNSPR"/>
<dbReference type="GeneID" id="190327"/>
<dbReference type="InterPro" id="IPR053222">
    <property type="entry name" value="Zygotic_Embryogenesis-Asso"/>
</dbReference>
<evidence type="ECO:0000259" key="1">
    <source>
        <dbReference type="Pfam" id="PF00646"/>
    </source>
</evidence>
<proteinExistence type="predicted"/>
<dbReference type="PANTHER" id="PTHR22899:SF0">
    <property type="entry name" value="F-BOX ASSOCIATED DOMAIN-CONTAINING PROTEIN-RELATED"/>
    <property type="match status" value="1"/>
</dbReference>
<keyword evidence="4" id="KW-1185">Reference proteome</keyword>
<reference evidence="3 4" key="1">
    <citation type="journal article" date="1998" name="Science">
        <title>Genome sequence of the nematode C. elegans: a platform for investigating biology.</title>
        <authorList>
            <consortium name="The C. elegans sequencing consortium"/>
            <person name="Sulson J.E."/>
            <person name="Waterston R."/>
        </authorList>
    </citation>
    <scope>NUCLEOTIDE SEQUENCE [LARGE SCALE GENOMIC DNA]</scope>
    <source>
        <strain evidence="3 4">Bristol N2</strain>
    </source>
</reference>
<dbReference type="STRING" id="6239.Y56A3A.10.1"/>
<dbReference type="OrthoDB" id="5909581at2759"/>
<dbReference type="InterPro" id="IPR012885">
    <property type="entry name" value="F-box_Sdz-33"/>
</dbReference>
<evidence type="ECO:0000313" key="3">
    <source>
        <dbReference type="EMBL" id="CAB60522.1"/>
    </source>
</evidence>
<dbReference type="Proteomes" id="UP000001940">
    <property type="component" value="Chromosome III"/>
</dbReference>
<organism evidence="3 4">
    <name type="scientific">Caenorhabditis elegans</name>
    <dbReference type="NCBI Taxonomy" id="6239"/>
    <lineage>
        <taxon>Eukaryota</taxon>
        <taxon>Metazoa</taxon>
        <taxon>Ecdysozoa</taxon>
        <taxon>Nematoda</taxon>
        <taxon>Chromadorea</taxon>
        <taxon>Rhabditida</taxon>
        <taxon>Rhabditina</taxon>
        <taxon>Rhabditomorpha</taxon>
        <taxon>Rhabditoidea</taxon>
        <taxon>Rhabditidae</taxon>
        <taxon>Peloderinae</taxon>
        <taxon>Caenorhabditis</taxon>
    </lineage>
</organism>
<dbReference type="AGR" id="WB:WBGene00013230"/>
<sequence>MATVPYPILCLPDSVLQKSLKLMGVVEHLCLSILSKNIKQLIATLKGYPKCFSFKFVPFTSITVVGKRFENFNFCFDIDESTQNAELRSYTDEGTYITLTVPGFTEKHWIEHVAYVLCRHNSIKLVLWEPNIDEVYEIVKDMETVAVDIASSEIQSCHLLKLFPSLRYLEVYKAPINTQILSHNLFHLEVTTKVTLNDILISNCSNFSISGNDVSDMELNLFMRSWIKGSNPRLTKFCIHNSPRVRDPYFETLLFQNMNYIETHKNKYWRTFEISRPDGTKAIIEWNPVYNFYFNMTVQH</sequence>
<dbReference type="PhylomeDB" id="Q9U219"/>
<dbReference type="WormBase" id="Y56A3A.10">
    <property type="protein sequence ID" value="CE24465"/>
    <property type="gene ID" value="WBGene00013230"/>
    <property type="gene designation" value="fbxb-22"/>
</dbReference>
<feature type="domain" description="F-box" evidence="1">
    <location>
        <begin position="8"/>
        <end position="47"/>
    </location>
</feature>
<feature type="domain" description="Sdz-33 F-box" evidence="2">
    <location>
        <begin position="179"/>
        <end position="239"/>
    </location>
</feature>
<name>Q9U219_CAEEL</name>
<dbReference type="AlphaFoldDB" id="Q9U219"/>
<dbReference type="Pfam" id="PF00646">
    <property type="entry name" value="F-box"/>
    <property type="match status" value="1"/>
</dbReference>
<dbReference type="InterPro" id="IPR001810">
    <property type="entry name" value="F-box_dom"/>
</dbReference>
<dbReference type="RefSeq" id="NP_499540.1">
    <property type="nucleotide sequence ID" value="NM_067139.2"/>
</dbReference>